<dbReference type="GeneID" id="74568552"/>
<gene>
    <name evidence="2" type="ORF">MJ1_0607</name>
</gene>
<dbReference type="RefSeq" id="WP_258393067.1">
    <property type="nucleotide sequence ID" value="NZ_AP019769.1"/>
</dbReference>
<dbReference type="InterPro" id="IPR003826">
    <property type="entry name" value="AdoMetDC_fam_prok"/>
</dbReference>
<reference evidence="3" key="1">
    <citation type="journal article" date="2022" name="Int. J. Syst. Evol. Microbiol.">
        <title>Nanobdella aerobiophila gen. nov., sp. nov., a thermoacidophilic, obligate ectosymbiotic archaeon, and proposal of Nanobdellaceae fam. nov., Nanobdellales ord. nov. and Nanobdellia class. nov.</title>
        <authorList>
            <person name="Kato S."/>
            <person name="Ogasawara A."/>
            <person name="Itoh T."/>
            <person name="Sakai H.D."/>
            <person name="Shimizu M."/>
            <person name="Yuki M."/>
            <person name="Kaneko M."/>
            <person name="Takashina T."/>
            <person name="Ohkuma M."/>
        </authorList>
    </citation>
    <scope>NUCLEOTIDE SEQUENCE [LARGE SCALE GENOMIC DNA]</scope>
    <source>
        <strain evidence="3">MJ1</strain>
    </source>
</reference>
<dbReference type="Proteomes" id="UP001055553">
    <property type="component" value="Chromosome"/>
</dbReference>
<dbReference type="AlphaFoldDB" id="A0A915T069"/>
<organism evidence="2 3">
    <name type="scientific">Nanobdella aerobiophila</name>
    <dbReference type="NCBI Taxonomy" id="2586965"/>
    <lineage>
        <taxon>Archaea</taxon>
        <taxon>Nanobdellota</taxon>
        <taxon>Nanobdellia</taxon>
        <taxon>Nanobdellales</taxon>
        <taxon>Nanobdellaceae</taxon>
        <taxon>Nanobdella</taxon>
    </lineage>
</organism>
<evidence type="ECO:0000313" key="2">
    <source>
        <dbReference type="EMBL" id="BBL45754.1"/>
    </source>
</evidence>
<dbReference type="GO" id="GO:0008295">
    <property type="term" value="P:spermidine biosynthetic process"/>
    <property type="evidence" value="ECO:0007669"/>
    <property type="project" value="InterPro"/>
</dbReference>
<accession>A0A915T069</accession>
<keyword evidence="3" id="KW-1185">Reference proteome</keyword>
<dbReference type="Gene3D" id="3.60.90.10">
    <property type="entry name" value="S-adenosylmethionine decarboxylase"/>
    <property type="match status" value="1"/>
</dbReference>
<evidence type="ECO:0000256" key="1">
    <source>
        <dbReference type="ARBA" id="ARBA00001928"/>
    </source>
</evidence>
<comment type="cofactor">
    <cofactor evidence="1">
        <name>pyruvate</name>
        <dbReference type="ChEBI" id="CHEBI:15361"/>
    </cofactor>
</comment>
<dbReference type="GO" id="GO:0004014">
    <property type="term" value="F:adenosylmethionine decarboxylase activity"/>
    <property type="evidence" value="ECO:0007669"/>
    <property type="project" value="InterPro"/>
</dbReference>
<dbReference type="EMBL" id="AP019769">
    <property type="protein sequence ID" value="BBL45754.1"/>
    <property type="molecule type" value="Genomic_DNA"/>
</dbReference>
<protein>
    <submittedName>
        <fullName evidence="2">Uncharacterized protein</fullName>
    </submittedName>
</protein>
<dbReference type="Pfam" id="PF02675">
    <property type="entry name" value="AdoMet_dc"/>
    <property type="match status" value="1"/>
</dbReference>
<dbReference type="KEGG" id="naer:MJ1_0607"/>
<evidence type="ECO:0000313" key="3">
    <source>
        <dbReference type="Proteomes" id="UP001055553"/>
    </source>
</evidence>
<sequence>MNNEYKKISIKDVQRLLMTIKLEKNNKYLDKIENFSEELSSIINSKLLYKKIYYFPGDFEGNKDITYTAILSTSHIIISSYTEEDGIYLDIDAGWCSRERLRITKLKEILSRNFKSFQIINIKYLDYDYNEEGFLD</sequence>
<name>A0A915T069_9ARCH</name>
<proteinExistence type="predicted"/>